<comment type="caution">
    <text evidence="2">The sequence shown here is derived from an EMBL/GenBank/DDBJ whole genome shotgun (WGS) entry which is preliminary data.</text>
</comment>
<evidence type="ECO:0000313" key="3">
    <source>
        <dbReference type="Proteomes" id="UP000323011"/>
    </source>
</evidence>
<accession>A0A5A8CJX1</accession>
<dbReference type="AlphaFoldDB" id="A0A5A8CJX1"/>
<feature type="region of interest" description="Disordered" evidence="1">
    <location>
        <begin position="214"/>
        <end position="233"/>
    </location>
</feature>
<proteinExistence type="predicted"/>
<sequence length="296" mass="29044">MCDAVHDARELAGRIEFLHRHVFGLGADLKQELVAELAAALPPLTAAAAGDDPRGSAWLSYAHGVAALASGHSAGGRAEALLTDAARLLPDCAASAAARRVEGGGAGLALADAAVKASEAGPTGALGAEPAAWGCKGTAHLAAFFASEGPGDGSAHLDEAARAYGMAAALAAAEAKRAVTEPQLAWVAANPAELAEPAAGASFEATSTAVGSAAAAAPSRAKAARKGGKPGKRARHAAAQAVQQTDDGVLVSAEALRFLVVRAMGPSNLRVSGMTGFAAGIGSGSKAVLRVGSASH</sequence>
<gene>
    <name evidence="2" type="ORF">FNF29_03161</name>
</gene>
<evidence type="ECO:0000313" key="2">
    <source>
        <dbReference type="EMBL" id="KAA0153346.1"/>
    </source>
</evidence>
<evidence type="ECO:0000256" key="1">
    <source>
        <dbReference type="SAM" id="MobiDB-lite"/>
    </source>
</evidence>
<keyword evidence="3" id="KW-1185">Reference proteome</keyword>
<feature type="compositionally biased region" description="Basic residues" evidence="1">
    <location>
        <begin position="222"/>
        <end position="233"/>
    </location>
</feature>
<dbReference type="Proteomes" id="UP000323011">
    <property type="component" value="Unassembled WGS sequence"/>
</dbReference>
<organism evidence="2 3">
    <name type="scientific">Cafeteria roenbergensis</name>
    <name type="common">Marine flagellate</name>
    <dbReference type="NCBI Taxonomy" id="33653"/>
    <lineage>
        <taxon>Eukaryota</taxon>
        <taxon>Sar</taxon>
        <taxon>Stramenopiles</taxon>
        <taxon>Bigyra</taxon>
        <taxon>Opalozoa</taxon>
        <taxon>Bicosoecida</taxon>
        <taxon>Cafeteriaceae</taxon>
        <taxon>Cafeteria</taxon>
    </lineage>
</organism>
<protein>
    <submittedName>
        <fullName evidence="2">Uncharacterized protein</fullName>
    </submittedName>
</protein>
<dbReference type="EMBL" id="VLTN01000016">
    <property type="protein sequence ID" value="KAA0153346.1"/>
    <property type="molecule type" value="Genomic_DNA"/>
</dbReference>
<reference evidence="2 3" key="1">
    <citation type="submission" date="2019-07" db="EMBL/GenBank/DDBJ databases">
        <title>Genomes of Cafeteria roenbergensis.</title>
        <authorList>
            <person name="Fischer M.G."/>
            <person name="Hackl T."/>
            <person name="Roman M."/>
        </authorList>
    </citation>
    <scope>NUCLEOTIDE SEQUENCE [LARGE SCALE GENOMIC DNA]</scope>
    <source>
        <strain evidence="2 3">BVI</strain>
    </source>
</reference>
<name>A0A5A8CJX1_CAFRO</name>